<accession>A0A0R3SBK7</accession>
<dbReference type="EMBL" id="UYSG01000394">
    <property type="protein sequence ID" value="VDL19332.1"/>
    <property type="molecule type" value="Genomic_DNA"/>
</dbReference>
<evidence type="ECO:0000313" key="1">
    <source>
        <dbReference type="EMBL" id="VDL19332.1"/>
    </source>
</evidence>
<proteinExistence type="predicted"/>
<name>A0A0R3SBK7_HYMDI</name>
<evidence type="ECO:0000313" key="2">
    <source>
        <dbReference type="Proteomes" id="UP000274504"/>
    </source>
</evidence>
<gene>
    <name evidence="1" type="ORF">HDID_LOCUS1871</name>
</gene>
<dbReference type="Proteomes" id="UP000274504">
    <property type="component" value="Unassembled WGS sequence"/>
</dbReference>
<sequence length="125" mass="14440">MPISQNIRLKIRKKDEDSRGIISPKMSTLNYSEFTNQNEMATDWASSAFTLIDIAKNLQENEPSDYFLTSFAEDPVATHAFMSDETTNDIIFDKLLALLEGVDIMHFYWTVGFVMENLHRKQIQN</sequence>
<evidence type="ECO:0000313" key="3">
    <source>
        <dbReference type="WBParaSite" id="HDID_0000187001-mRNA-1"/>
    </source>
</evidence>
<reference evidence="3" key="1">
    <citation type="submission" date="2017-02" db="UniProtKB">
        <authorList>
            <consortium name="WormBaseParasite"/>
        </authorList>
    </citation>
    <scope>IDENTIFICATION</scope>
</reference>
<reference evidence="1 2" key="2">
    <citation type="submission" date="2018-11" db="EMBL/GenBank/DDBJ databases">
        <authorList>
            <consortium name="Pathogen Informatics"/>
        </authorList>
    </citation>
    <scope>NUCLEOTIDE SEQUENCE [LARGE SCALE GENOMIC DNA]</scope>
</reference>
<dbReference type="WBParaSite" id="HDID_0000187001-mRNA-1">
    <property type="protein sequence ID" value="HDID_0000187001-mRNA-1"/>
    <property type="gene ID" value="HDID_0000187001"/>
</dbReference>
<dbReference type="AlphaFoldDB" id="A0A0R3SBK7"/>
<organism evidence="3">
    <name type="scientific">Hymenolepis diminuta</name>
    <name type="common">Rat tapeworm</name>
    <dbReference type="NCBI Taxonomy" id="6216"/>
    <lineage>
        <taxon>Eukaryota</taxon>
        <taxon>Metazoa</taxon>
        <taxon>Spiralia</taxon>
        <taxon>Lophotrochozoa</taxon>
        <taxon>Platyhelminthes</taxon>
        <taxon>Cestoda</taxon>
        <taxon>Eucestoda</taxon>
        <taxon>Cyclophyllidea</taxon>
        <taxon>Hymenolepididae</taxon>
        <taxon>Hymenolepis</taxon>
    </lineage>
</organism>
<protein>
    <submittedName>
        <fullName evidence="3">Serine/threonine protein kinase</fullName>
    </submittedName>
</protein>